<reference evidence="1 2" key="1">
    <citation type="journal article" date="2019" name="Commun. Biol.">
        <title>The bagworm genome reveals a unique fibroin gene that provides high tensile strength.</title>
        <authorList>
            <person name="Kono N."/>
            <person name="Nakamura H."/>
            <person name="Ohtoshi R."/>
            <person name="Tomita M."/>
            <person name="Numata K."/>
            <person name="Arakawa K."/>
        </authorList>
    </citation>
    <scope>NUCLEOTIDE SEQUENCE [LARGE SCALE GENOMIC DNA]</scope>
</reference>
<name>A0A4C1XQR0_EUMVA</name>
<comment type="caution">
    <text evidence="1">The sequence shown here is derived from an EMBL/GenBank/DDBJ whole genome shotgun (WGS) entry which is preliminary data.</text>
</comment>
<evidence type="ECO:0000313" key="1">
    <source>
        <dbReference type="EMBL" id="GBP66201.1"/>
    </source>
</evidence>
<dbReference type="Proteomes" id="UP000299102">
    <property type="component" value="Unassembled WGS sequence"/>
</dbReference>
<organism evidence="1 2">
    <name type="scientific">Eumeta variegata</name>
    <name type="common">Bagworm moth</name>
    <name type="synonym">Eumeta japonica</name>
    <dbReference type="NCBI Taxonomy" id="151549"/>
    <lineage>
        <taxon>Eukaryota</taxon>
        <taxon>Metazoa</taxon>
        <taxon>Ecdysozoa</taxon>
        <taxon>Arthropoda</taxon>
        <taxon>Hexapoda</taxon>
        <taxon>Insecta</taxon>
        <taxon>Pterygota</taxon>
        <taxon>Neoptera</taxon>
        <taxon>Endopterygota</taxon>
        <taxon>Lepidoptera</taxon>
        <taxon>Glossata</taxon>
        <taxon>Ditrysia</taxon>
        <taxon>Tineoidea</taxon>
        <taxon>Psychidae</taxon>
        <taxon>Oiketicinae</taxon>
        <taxon>Eumeta</taxon>
    </lineage>
</organism>
<dbReference type="EMBL" id="BGZK01000951">
    <property type="protein sequence ID" value="GBP66201.1"/>
    <property type="molecule type" value="Genomic_DNA"/>
</dbReference>
<evidence type="ECO:0000313" key="2">
    <source>
        <dbReference type="Proteomes" id="UP000299102"/>
    </source>
</evidence>
<proteinExistence type="predicted"/>
<sequence>MVSLSIGRIDNFFLYTFFDSQSAISRDYYINETGKDAFSKGIRAREQSESWWSRPPMDTRHLKGVTKCVADLSCESERVLQNSEGKRCPEYQLSPHEDFVLALSSSQENIKRRKSQNIKAEQKNTRSARARYELNVNSTFVRYVDISYIHSGLISSHNVFQANRQPHTIHTTGGGGPLIRLRTTRQVIDRWECTTGNLQTYSVHLKRLSRYRNDVKITSSKGARGKPSHPDVTTISTTGLISSGSHILVKGAIDAHESIKRSNAFSLRIASDNRLGAL</sequence>
<dbReference type="AlphaFoldDB" id="A0A4C1XQR0"/>
<protein>
    <submittedName>
        <fullName evidence="1">Uncharacterized protein</fullName>
    </submittedName>
</protein>
<gene>
    <name evidence="1" type="ORF">EVAR_97152_1</name>
</gene>
<accession>A0A4C1XQR0</accession>
<keyword evidence="2" id="KW-1185">Reference proteome</keyword>